<name>A0A8J3SMX2_9ACTN</name>
<organism evidence="1 2">
    <name type="scientific">Planobispora siamensis</name>
    <dbReference type="NCBI Taxonomy" id="936338"/>
    <lineage>
        <taxon>Bacteria</taxon>
        <taxon>Bacillati</taxon>
        <taxon>Actinomycetota</taxon>
        <taxon>Actinomycetes</taxon>
        <taxon>Streptosporangiales</taxon>
        <taxon>Streptosporangiaceae</taxon>
        <taxon>Planobispora</taxon>
    </lineage>
</organism>
<dbReference type="InterPro" id="IPR046212">
    <property type="entry name" value="DUF6245"/>
</dbReference>
<gene>
    <name evidence="1" type="ORF">Psi01_58890</name>
</gene>
<dbReference type="AlphaFoldDB" id="A0A8J3SMX2"/>
<dbReference type="EMBL" id="BOOJ01000052">
    <property type="protein sequence ID" value="GIH95259.1"/>
    <property type="molecule type" value="Genomic_DNA"/>
</dbReference>
<accession>A0A8J3SMX2</accession>
<proteinExistence type="predicted"/>
<reference evidence="1 2" key="1">
    <citation type="submission" date="2021-01" db="EMBL/GenBank/DDBJ databases">
        <title>Whole genome shotgun sequence of Planobispora siamensis NBRC 107568.</title>
        <authorList>
            <person name="Komaki H."/>
            <person name="Tamura T."/>
        </authorList>
    </citation>
    <scope>NUCLEOTIDE SEQUENCE [LARGE SCALE GENOMIC DNA]</scope>
    <source>
        <strain evidence="1 2">NBRC 107568</strain>
    </source>
</reference>
<evidence type="ECO:0000313" key="2">
    <source>
        <dbReference type="Proteomes" id="UP000619788"/>
    </source>
</evidence>
<evidence type="ECO:0000313" key="1">
    <source>
        <dbReference type="EMBL" id="GIH95259.1"/>
    </source>
</evidence>
<dbReference type="RefSeq" id="WP_204067360.1">
    <property type="nucleotide sequence ID" value="NZ_BOOJ01000052.1"/>
</dbReference>
<sequence length="198" mass="20500">MPAEHSDDAPALTPEAVAAALAALGSYAYVPTSQDLARDAATVGGEHVLAALLANALYGAAVATAMAAETRMVQRGATAEQVTLARRQVMKAAGAVGPGVVTVLHWQMAQVAGPLYGWSQHKTLGPLGEAMAQAASALVLLLEVTTATGDDDARLADLNDQVRQALRRLEDSHSRLRELLASGDGLARVAEAWRGDQG</sequence>
<dbReference type="Pfam" id="PF19758">
    <property type="entry name" value="DUF6245"/>
    <property type="match status" value="1"/>
</dbReference>
<keyword evidence="2" id="KW-1185">Reference proteome</keyword>
<protein>
    <submittedName>
        <fullName evidence="1">Uncharacterized protein</fullName>
    </submittedName>
</protein>
<comment type="caution">
    <text evidence="1">The sequence shown here is derived from an EMBL/GenBank/DDBJ whole genome shotgun (WGS) entry which is preliminary data.</text>
</comment>
<dbReference type="Proteomes" id="UP000619788">
    <property type="component" value="Unassembled WGS sequence"/>
</dbReference>